<keyword evidence="1" id="KW-1133">Transmembrane helix</keyword>
<dbReference type="OrthoDB" id="9804637at2"/>
<sequence length="92" mass="10281">MNWISGIAVFFIIWWTVLFAILPLGIRSQADEGEFTLGTERGAPGRFNLRRKVIQTTVATVLIFAAYYVATQVFGFGPNSIPQMIPDFEAKP</sequence>
<dbReference type="AlphaFoldDB" id="A0A1T4LMM9"/>
<dbReference type="InterPro" id="IPR009935">
    <property type="entry name" value="DUF1467"/>
</dbReference>
<evidence type="ECO:0000256" key="1">
    <source>
        <dbReference type="SAM" id="Phobius"/>
    </source>
</evidence>
<name>A0A1T4LMM9_9HYPH</name>
<dbReference type="STRING" id="1365950.SAMN05428963_101284"/>
<proteinExistence type="predicted"/>
<feature type="transmembrane region" description="Helical" evidence="1">
    <location>
        <begin position="53"/>
        <end position="70"/>
    </location>
</feature>
<dbReference type="Pfam" id="PF07330">
    <property type="entry name" value="DUF1467"/>
    <property type="match status" value="1"/>
</dbReference>
<evidence type="ECO:0000313" key="2">
    <source>
        <dbReference type="EMBL" id="SJZ55975.1"/>
    </source>
</evidence>
<dbReference type="RefSeq" id="WP_078706577.1">
    <property type="nucleotide sequence ID" value="NZ_FUXL01000001.1"/>
</dbReference>
<protein>
    <submittedName>
        <fullName evidence="2">Predicted secreted protein</fullName>
    </submittedName>
</protein>
<evidence type="ECO:0000313" key="3">
    <source>
        <dbReference type="Proteomes" id="UP000190135"/>
    </source>
</evidence>
<keyword evidence="3" id="KW-1185">Reference proteome</keyword>
<organism evidence="2 3">
    <name type="scientific">Consotaella salsifontis</name>
    <dbReference type="NCBI Taxonomy" id="1365950"/>
    <lineage>
        <taxon>Bacteria</taxon>
        <taxon>Pseudomonadati</taxon>
        <taxon>Pseudomonadota</taxon>
        <taxon>Alphaproteobacteria</taxon>
        <taxon>Hyphomicrobiales</taxon>
        <taxon>Aurantimonadaceae</taxon>
        <taxon>Consotaella</taxon>
    </lineage>
</organism>
<dbReference type="EMBL" id="FUXL01000001">
    <property type="protein sequence ID" value="SJZ55975.1"/>
    <property type="molecule type" value="Genomic_DNA"/>
</dbReference>
<keyword evidence="1" id="KW-0812">Transmembrane</keyword>
<dbReference type="Proteomes" id="UP000190135">
    <property type="component" value="Unassembled WGS sequence"/>
</dbReference>
<accession>A0A1T4LMM9</accession>
<feature type="transmembrane region" description="Helical" evidence="1">
    <location>
        <begin position="6"/>
        <end position="26"/>
    </location>
</feature>
<reference evidence="2 3" key="1">
    <citation type="submission" date="2017-02" db="EMBL/GenBank/DDBJ databases">
        <authorList>
            <person name="Peterson S.W."/>
        </authorList>
    </citation>
    <scope>NUCLEOTIDE SEQUENCE [LARGE SCALE GENOMIC DNA]</scope>
    <source>
        <strain evidence="2 3">USBA 369</strain>
    </source>
</reference>
<gene>
    <name evidence="2" type="ORF">SAMN05428963_101284</name>
</gene>
<keyword evidence="1" id="KW-0472">Membrane</keyword>